<name>A0ABQ4ZFY6_9ASTR</name>
<evidence type="ECO:0000313" key="3">
    <source>
        <dbReference type="Proteomes" id="UP001151760"/>
    </source>
</evidence>
<accession>A0ABQ4ZFY6</accession>
<feature type="region of interest" description="Disordered" evidence="1">
    <location>
        <begin position="1"/>
        <end position="36"/>
    </location>
</feature>
<reference evidence="2" key="2">
    <citation type="submission" date="2022-01" db="EMBL/GenBank/DDBJ databases">
        <authorList>
            <person name="Yamashiro T."/>
            <person name="Shiraishi A."/>
            <person name="Satake H."/>
            <person name="Nakayama K."/>
        </authorList>
    </citation>
    <scope>NUCLEOTIDE SEQUENCE</scope>
</reference>
<comment type="caution">
    <text evidence="2">The sequence shown here is derived from an EMBL/GenBank/DDBJ whole genome shotgun (WGS) entry which is preliminary data.</text>
</comment>
<proteinExistence type="predicted"/>
<dbReference type="Proteomes" id="UP001151760">
    <property type="component" value="Unassembled WGS sequence"/>
</dbReference>
<sequence length="157" mass="18372">MTQDQGDDMGNTEDQPNVEEASKHDWFKNPKNPPTLNRRQVVSANYFFNNDLEYLKGGSSSGKYTTSTTKTKADKYDNIEGIEDMVQMLWSPVKKSSHDVFFTKRIISVTYVNVVKKYDYGYLDEIIVRREDHKLYKFKEGDFPRLNLHDIEDMLLL</sequence>
<reference evidence="2" key="1">
    <citation type="journal article" date="2022" name="Int. J. Mol. Sci.">
        <title>Draft Genome of Tanacetum Coccineum: Genomic Comparison of Closely Related Tanacetum-Family Plants.</title>
        <authorList>
            <person name="Yamashiro T."/>
            <person name="Shiraishi A."/>
            <person name="Nakayama K."/>
            <person name="Satake H."/>
        </authorList>
    </citation>
    <scope>NUCLEOTIDE SEQUENCE</scope>
</reference>
<feature type="compositionally biased region" description="Acidic residues" evidence="1">
    <location>
        <begin position="1"/>
        <end position="11"/>
    </location>
</feature>
<organism evidence="2 3">
    <name type="scientific">Tanacetum coccineum</name>
    <dbReference type="NCBI Taxonomy" id="301880"/>
    <lineage>
        <taxon>Eukaryota</taxon>
        <taxon>Viridiplantae</taxon>
        <taxon>Streptophyta</taxon>
        <taxon>Embryophyta</taxon>
        <taxon>Tracheophyta</taxon>
        <taxon>Spermatophyta</taxon>
        <taxon>Magnoliopsida</taxon>
        <taxon>eudicotyledons</taxon>
        <taxon>Gunneridae</taxon>
        <taxon>Pentapetalae</taxon>
        <taxon>asterids</taxon>
        <taxon>campanulids</taxon>
        <taxon>Asterales</taxon>
        <taxon>Asteraceae</taxon>
        <taxon>Asteroideae</taxon>
        <taxon>Anthemideae</taxon>
        <taxon>Anthemidinae</taxon>
        <taxon>Tanacetum</taxon>
    </lineage>
</organism>
<gene>
    <name evidence="2" type="ORF">Tco_0770822</name>
</gene>
<evidence type="ECO:0000256" key="1">
    <source>
        <dbReference type="SAM" id="MobiDB-lite"/>
    </source>
</evidence>
<protein>
    <submittedName>
        <fullName evidence="2">Uncharacterized protein</fullName>
    </submittedName>
</protein>
<evidence type="ECO:0000313" key="2">
    <source>
        <dbReference type="EMBL" id="GJS88186.1"/>
    </source>
</evidence>
<dbReference type="EMBL" id="BQNB010011255">
    <property type="protein sequence ID" value="GJS88186.1"/>
    <property type="molecule type" value="Genomic_DNA"/>
</dbReference>
<keyword evidence="3" id="KW-1185">Reference proteome</keyword>